<keyword evidence="2" id="KW-0966">Cell projection</keyword>
<organism evidence="2 3">
    <name type="scientific">Candidatus Ruania gallistercoris</name>
    <dbReference type="NCBI Taxonomy" id="2838746"/>
    <lineage>
        <taxon>Bacteria</taxon>
        <taxon>Bacillati</taxon>
        <taxon>Actinomycetota</taxon>
        <taxon>Actinomycetes</taxon>
        <taxon>Micrococcales</taxon>
        <taxon>Ruaniaceae</taxon>
        <taxon>Ruania</taxon>
    </lineage>
</organism>
<comment type="caution">
    <text evidence="2">The sequence shown here is derived from an EMBL/GenBank/DDBJ whole genome shotgun (WGS) entry which is preliminary data.</text>
</comment>
<keyword evidence="2" id="KW-0969">Cilium</keyword>
<reference evidence="2" key="1">
    <citation type="journal article" date="2021" name="PeerJ">
        <title>Extensive microbial diversity within the chicken gut microbiome revealed by metagenomics and culture.</title>
        <authorList>
            <person name="Gilroy R."/>
            <person name="Ravi A."/>
            <person name="Getino M."/>
            <person name="Pursley I."/>
            <person name="Horton D.L."/>
            <person name="Alikhan N.F."/>
            <person name="Baker D."/>
            <person name="Gharbi K."/>
            <person name="Hall N."/>
            <person name="Watson M."/>
            <person name="Adriaenssens E.M."/>
            <person name="Foster-Nyarko E."/>
            <person name="Jarju S."/>
            <person name="Secka A."/>
            <person name="Antonio M."/>
            <person name="Oren A."/>
            <person name="Chaudhuri R.R."/>
            <person name="La Ragione R."/>
            <person name="Hildebrand F."/>
            <person name="Pallen M.J."/>
        </authorList>
    </citation>
    <scope>NUCLEOTIDE SEQUENCE</scope>
    <source>
        <strain evidence="2">ChiGjej4B4-7305</strain>
    </source>
</reference>
<dbReference type="SMART" id="SM00858">
    <property type="entry name" value="SAF"/>
    <property type="match status" value="1"/>
</dbReference>
<gene>
    <name evidence="2" type="ORF">H9815_01620</name>
</gene>
<reference evidence="2" key="2">
    <citation type="submission" date="2021-04" db="EMBL/GenBank/DDBJ databases">
        <authorList>
            <person name="Gilroy R."/>
        </authorList>
    </citation>
    <scope>NUCLEOTIDE SEQUENCE</scope>
    <source>
        <strain evidence="2">ChiGjej4B4-7305</strain>
    </source>
</reference>
<evidence type="ECO:0000313" key="3">
    <source>
        <dbReference type="Proteomes" id="UP000824037"/>
    </source>
</evidence>
<feature type="domain" description="SAF" evidence="1">
    <location>
        <begin position="59"/>
        <end position="118"/>
    </location>
</feature>
<evidence type="ECO:0000313" key="2">
    <source>
        <dbReference type="EMBL" id="HIZ34448.1"/>
    </source>
</evidence>
<sequence>MGSDPSGQRPGTGRRPFTRRAMHRLRPVLWRYRFLLAALCLSWVVVLLVPALRPAPPAQTVLVAEQELPAGTELGAGDLTEVELTDPPATTPSREQLLGRRLAVGVPAGLPLVETLLVGPGVSAGAPPGTVVTPVRLADPALLQLLQVGDRLDLYLAPASSDLGGADRAELVTSGALVLSILAETGASGGLLDAGSGQDTGVIIVSVDAEDANLLSGASGLASFRAVVVPDD</sequence>
<dbReference type="Proteomes" id="UP000824037">
    <property type="component" value="Unassembled WGS sequence"/>
</dbReference>
<dbReference type="AlphaFoldDB" id="A0A9D2J2U2"/>
<dbReference type="Pfam" id="PF08666">
    <property type="entry name" value="SAF"/>
    <property type="match status" value="1"/>
</dbReference>
<proteinExistence type="predicted"/>
<dbReference type="InterPro" id="IPR013974">
    <property type="entry name" value="SAF"/>
</dbReference>
<dbReference type="CDD" id="cd11614">
    <property type="entry name" value="SAF_CpaB_FlgA_like"/>
    <property type="match status" value="1"/>
</dbReference>
<protein>
    <submittedName>
        <fullName evidence="2">Flagellar biosynthesis protein FlgA</fullName>
    </submittedName>
</protein>
<evidence type="ECO:0000259" key="1">
    <source>
        <dbReference type="SMART" id="SM00858"/>
    </source>
</evidence>
<dbReference type="EMBL" id="DXBY01000030">
    <property type="protein sequence ID" value="HIZ34448.1"/>
    <property type="molecule type" value="Genomic_DNA"/>
</dbReference>
<keyword evidence="2" id="KW-0282">Flagellum</keyword>
<accession>A0A9D2J2U2</accession>
<name>A0A9D2J2U2_9MICO</name>